<keyword evidence="6" id="KW-0378">Hydrolase</keyword>
<keyword evidence="5" id="KW-0677">Repeat</keyword>
<dbReference type="STRING" id="42155.A0A0R3QMW3"/>
<dbReference type="Pfam" id="PF00149">
    <property type="entry name" value="Metallophos"/>
    <property type="match status" value="1"/>
</dbReference>
<evidence type="ECO:0000256" key="8">
    <source>
        <dbReference type="ARBA" id="ARBA00023211"/>
    </source>
</evidence>
<name>A0A0R3QMW3_9BILA</name>
<dbReference type="InterPro" id="IPR006186">
    <property type="entry name" value="Ser/Thr-sp_prot-phosphatase"/>
</dbReference>
<dbReference type="PANTHER" id="PTHR45668">
    <property type="entry name" value="SERINE/THREONINE-PROTEIN PHOSPHATASE 5-RELATED"/>
    <property type="match status" value="1"/>
</dbReference>
<reference evidence="11 12" key="2">
    <citation type="submission" date="2018-11" db="EMBL/GenBank/DDBJ databases">
        <authorList>
            <consortium name="Pathogen Informatics"/>
        </authorList>
    </citation>
    <scope>NUCLEOTIDE SEQUENCE [LARGE SCALE GENOMIC DNA]</scope>
</reference>
<organism evidence="13">
    <name type="scientific">Brugia timori</name>
    <dbReference type="NCBI Taxonomy" id="42155"/>
    <lineage>
        <taxon>Eukaryota</taxon>
        <taxon>Metazoa</taxon>
        <taxon>Ecdysozoa</taxon>
        <taxon>Nematoda</taxon>
        <taxon>Chromadorea</taxon>
        <taxon>Rhabditida</taxon>
        <taxon>Spirurina</taxon>
        <taxon>Spiruromorpha</taxon>
        <taxon>Filarioidea</taxon>
        <taxon>Onchocercidae</taxon>
        <taxon>Brugia</taxon>
    </lineage>
</organism>
<dbReference type="GO" id="GO:0004722">
    <property type="term" value="F:protein serine/threonine phosphatase activity"/>
    <property type="evidence" value="ECO:0007669"/>
    <property type="project" value="UniProtKB-EC"/>
</dbReference>
<reference evidence="13" key="1">
    <citation type="submission" date="2017-02" db="UniProtKB">
        <authorList>
            <consortium name="WormBaseParasite"/>
        </authorList>
    </citation>
    <scope>IDENTIFICATION</scope>
</reference>
<dbReference type="InterPro" id="IPR011990">
    <property type="entry name" value="TPR-like_helical_dom_sf"/>
</dbReference>
<proteinExistence type="inferred from homology"/>
<dbReference type="InterPro" id="IPR029052">
    <property type="entry name" value="Metallo-depent_PP-like"/>
</dbReference>
<comment type="cofactor">
    <cofactor evidence="1">
        <name>Mn(2+)</name>
        <dbReference type="ChEBI" id="CHEBI:29035"/>
    </cofactor>
</comment>
<evidence type="ECO:0000256" key="3">
    <source>
        <dbReference type="ARBA" id="ARBA00013081"/>
    </source>
</evidence>
<comment type="similarity">
    <text evidence="2">Belongs to the PPP phosphatase family. PP-5 (PP-T) subfamily.</text>
</comment>
<keyword evidence="4" id="KW-0479">Metal-binding</keyword>
<sequence>MTSEHIVSTILENVDGITDLAQRALKIKDEANQFFHDQAYDVAIELYTKAIELDDQQALFYGNRSMAYLKKELYGSALEDANMALKLDPGYSKGYYRRATAYMALGKLKLALKDYDTIRKAVPNNIDAKQKYDECQKLMRKIAFEKAISVDHDKRSIAESINVDTIGYKVLRHIKEIWIHFFLEVEATYDGPVLENDITLEFMKELIETFKAEKKLHRKYAYKILLAIRRLFGELPTLVEITVPPEKKFTICGDIHGQFYDLCNIFALNGLPSETNPYLFNGDFVDRGSFSVETIFTLFGFKLLYPEHFFMSRGNHESDVMNKMYGFEGEVKSKYTAQMADFFTEIFDYLPLCHLINNKIFVCHGGLFKDDDVTMNDIKKTNRVRQPPDDGIMCDLLWSDPQDMDGRSASKRGVGCQFGPNVTHKFCEANGLDYVIRSHEVKPEGYEVHHDGKCITVFSAPNYCDTLGNKGAFITIRGDNLTPRFTSFTAVDHPSGLKMQGINVFSNIGFITLSYNQCVVIDRNFTTYSYGLPCSAPYVLKYFLFDVFSVPCWSDYTDVDVALLLNSSYPKSYGFVVQLLTDGKFKIELLVTMLPTLSPLARRRILSVLNDCLENVESRGAVAFVRNVEPILQNGPQCGLVAVQMVAQAYGLPIRNVDEIFQYAKQKGYTNHGEMFSADWLADVAVSLWPMLDVAVENVPSTAQMEQLVQENAVMLIPYDCGKNHQPSNRGGRSAHWCLIVGYLCPVKELETVIWNEAVTHNCSKATHVFCVHGKSRHIALWNYSQLVASNFNLHEASTKVMDYVIPSSDLSTLRNRCLVVRCHRDTTAFSTIS</sequence>
<feature type="domain" description="Serine/threonine specific protein phosphatases" evidence="10">
    <location>
        <begin position="216"/>
        <end position="492"/>
    </location>
</feature>
<evidence type="ECO:0000313" key="13">
    <source>
        <dbReference type="WBParaSite" id="BTMF_0000904801-mRNA-1"/>
    </source>
</evidence>
<dbReference type="SMART" id="SM00156">
    <property type="entry name" value="PP2Ac"/>
    <property type="match status" value="1"/>
</dbReference>
<dbReference type="InterPro" id="IPR013235">
    <property type="entry name" value="PPP_dom"/>
</dbReference>
<keyword evidence="12" id="KW-1185">Reference proteome</keyword>
<gene>
    <name evidence="11" type="ORF">BTMF_LOCUS7099</name>
</gene>
<dbReference type="Gene3D" id="3.60.21.10">
    <property type="match status" value="1"/>
</dbReference>
<dbReference type="GO" id="GO:0046872">
    <property type="term" value="F:metal ion binding"/>
    <property type="evidence" value="ECO:0007669"/>
    <property type="project" value="UniProtKB-KW"/>
</dbReference>
<accession>A0A0R3QMW3</accession>
<dbReference type="PROSITE" id="PS50005">
    <property type="entry name" value="TPR"/>
    <property type="match status" value="1"/>
</dbReference>
<dbReference type="Proteomes" id="UP000280834">
    <property type="component" value="Unassembled WGS sequence"/>
</dbReference>
<dbReference type="InterPro" id="IPR041753">
    <property type="entry name" value="PP5_C"/>
</dbReference>
<dbReference type="AlphaFoldDB" id="A0A0R3QMW3"/>
<evidence type="ECO:0000256" key="5">
    <source>
        <dbReference type="ARBA" id="ARBA00022737"/>
    </source>
</evidence>
<dbReference type="SMART" id="SM00028">
    <property type="entry name" value="TPR"/>
    <property type="match status" value="3"/>
</dbReference>
<dbReference type="SUPFAM" id="SSF56300">
    <property type="entry name" value="Metallo-dependent phosphatases"/>
    <property type="match status" value="1"/>
</dbReference>
<evidence type="ECO:0000256" key="1">
    <source>
        <dbReference type="ARBA" id="ARBA00001936"/>
    </source>
</evidence>
<dbReference type="EMBL" id="UZAG01015813">
    <property type="protein sequence ID" value="VDO23503.1"/>
    <property type="molecule type" value="Genomic_DNA"/>
</dbReference>
<dbReference type="SUPFAM" id="SSF48452">
    <property type="entry name" value="TPR-like"/>
    <property type="match status" value="1"/>
</dbReference>
<evidence type="ECO:0000256" key="2">
    <source>
        <dbReference type="ARBA" id="ARBA00008786"/>
    </source>
</evidence>
<evidence type="ECO:0000256" key="9">
    <source>
        <dbReference type="PROSITE-ProRule" id="PRU00339"/>
    </source>
</evidence>
<evidence type="ECO:0000256" key="4">
    <source>
        <dbReference type="ARBA" id="ARBA00022723"/>
    </source>
</evidence>
<dbReference type="EC" id="3.1.3.16" evidence="3"/>
<evidence type="ECO:0000313" key="12">
    <source>
        <dbReference type="Proteomes" id="UP000280834"/>
    </source>
</evidence>
<evidence type="ECO:0000313" key="11">
    <source>
        <dbReference type="EMBL" id="VDO23503.1"/>
    </source>
</evidence>
<dbReference type="Pfam" id="PF08321">
    <property type="entry name" value="PPP5"/>
    <property type="match status" value="1"/>
</dbReference>
<dbReference type="InterPro" id="IPR019734">
    <property type="entry name" value="TPR_rpt"/>
</dbReference>
<dbReference type="PRINTS" id="PR00114">
    <property type="entry name" value="STPHPHTASE"/>
</dbReference>
<protein>
    <recommendedName>
        <fullName evidence="3">protein-serine/threonine phosphatase</fullName>
        <ecNumber evidence="3">3.1.3.16</ecNumber>
    </recommendedName>
</protein>
<dbReference type="FunFam" id="3.60.21.10:FF:000017">
    <property type="entry name" value="Serine/threonine-protein phosphatase"/>
    <property type="match status" value="1"/>
</dbReference>
<dbReference type="CDD" id="cd07417">
    <property type="entry name" value="MPP_PP5_C"/>
    <property type="match status" value="1"/>
</dbReference>
<dbReference type="InterPro" id="IPR051134">
    <property type="entry name" value="PPP_phosphatase"/>
</dbReference>
<feature type="repeat" description="TPR" evidence="9">
    <location>
        <begin position="92"/>
        <end position="125"/>
    </location>
</feature>
<dbReference type="Pfam" id="PF21646">
    <property type="entry name" value="ACTMAP-like_C"/>
    <property type="match status" value="1"/>
</dbReference>
<dbReference type="InterPro" id="IPR004843">
    <property type="entry name" value="Calcineurin-like_PHP"/>
</dbReference>
<dbReference type="Gene3D" id="1.25.40.10">
    <property type="entry name" value="Tetratricopeptide repeat domain"/>
    <property type="match status" value="1"/>
</dbReference>
<evidence type="ECO:0000256" key="6">
    <source>
        <dbReference type="ARBA" id="ARBA00022801"/>
    </source>
</evidence>
<evidence type="ECO:0000259" key="10">
    <source>
        <dbReference type="SMART" id="SM00156"/>
    </source>
</evidence>
<keyword evidence="8" id="KW-0464">Manganese</keyword>
<dbReference type="PANTHER" id="PTHR45668:SF5">
    <property type="entry name" value="SERINE_THREONINE-PROTEIN PHOSPHATASE 5"/>
    <property type="match status" value="1"/>
</dbReference>
<dbReference type="WBParaSite" id="BTMF_0000904801-mRNA-1">
    <property type="protein sequence ID" value="BTMF_0000904801-mRNA-1"/>
    <property type="gene ID" value="BTMF_0000904801"/>
</dbReference>
<keyword evidence="7 9" id="KW-0802">TPR repeat</keyword>
<evidence type="ECO:0000256" key="7">
    <source>
        <dbReference type="ARBA" id="ARBA00022803"/>
    </source>
</evidence>